<dbReference type="AlphaFoldDB" id="D8RPI8"/>
<proteinExistence type="predicted"/>
<evidence type="ECO:0000313" key="3">
    <source>
        <dbReference type="Proteomes" id="UP000001514"/>
    </source>
</evidence>
<dbReference type="STRING" id="88036.D8RPI8"/>
<keyword evidence="3" id="KW-1185">Reference proteome</keyword>
<dbReference type="GO" id="GO:0005876">
    <property type="term" value="C:spindle microtubule"/>
    <property type="evidence" value="ECO:0007669"/>
    <property type="project" value="InterPro"/>
</dbReference>
<dbReference type="InterPro" id="IPR029131">
    <property type="entry name" value="HAUS5"/>
</dbReference>
<dbReference type="PANTHER" id="PTHR34968:SF1">
    <property type="entry name" value="AUGMIN SUBUNIT 5"/>
    <property type="match status" value="1"/>
</dbReference>
<dbReference type="eggNOG" id="ENOG502QRA2">
    <property type="taxonomic scope" value="Eukaryota"/>
</dbReference>
<keyword evidence="1" id="KW-0732">Signal</keyword>
<dbReference type="Pfam" id="PF14817">
    <property type="entry name" value="HAUS5"/>
    <property type="match status" value="1"/>
</dbReference>
<protein>
    <submittedName>
        <fullName evidence="2">Uncharacterized protein</fullName>
    </submittedName>
</protein>
<feature type="signal peptide" evidence="1">
    <location>
        <begin position="1"/>
        <end position="19"/>
    </location>
</feature>
<dbReference type="PANTHER" id="PTHR34968">
    <property type="entry name" value="AUGMIN SUBUNIT 5"/>
    <property type="match status" value="1"/>
</dbReference>
<feature type="chain" id="PRO_5003121983" evidence="1">
    <location>
        <begin position="20"/>
        <end position="742"/>
    </location>
</feature>
<accession>D8RPI8</accession>
<evidence type="ECO:0000313" key="2">
    <source>
        <dbReference type="EMBL" id="EFJ26048.1"/>
    </source>
</evidence>
<dbReference type="Gramene" id="EFJ26048">
    <property type="protein sequence ID" value="EFJ26048"/>
    <property type="gene ID" value="SELMODRAFT_413458"/>
</dbReference>
<dbReference type="GO" id="GO:0070652">
    <property type="term" value="C:HAUS complex"/>
    <property type="evidence" value="ECO:0007669"/>
    <property type="project" value="InterPro"/>
</dbReference>
<dbReference type="Proteomes" id="UP000001514">
    <property type="component" value="Unassembled WGS sequence"/>
</dbReference>
<dbReference type="EMBL" id="GL377585">
    <property type="protein sequence ID" value="EFJ26048.1"/>
    <property type="molecule type" value="Genomic_DNA"/>
</dbReference>
<gene>
    <name evidence="2" type="ORF">SELMODRAFT_413458</name>
</gene>
<dbReference type="HOGENOM" id="CLU_374464_0_0_1"/>
<dbReference type="InParanoid" id="D8RPI8"/>
<dbReference type="KEGG" id="smo:SELMODRAFT_413458"/>
<dbReference type="InterPro" id="IPR044706">
    <property type="entry name" value="AUG5_plant"/>
</dbReference>
<reference evidence="2 3" key="1">
    <citation type="journal article" date="2011" name="Science">
        <title>The Selaginella genome identifies genetic changes associated with the evolution of vascular plants.</title>
        <authorList>
            <person name="Banks J.A."/>
            <person name="Nishiyama T."/>
            <person name="Hasebe M."/>
            <person name="Bowman J.L."/>
            <person name="Gribskov M."/>
            <person name="dePamphilis C."/>
            <person name="Albert V.A."/>
            <person name="Aono N."/>
            <person name="Aoyama T."/>
            <person name="Ambrose B.A."/>
            <person name="Ashton N.W."/>
            <person name="Axtell M.J."/>
            <person name="Barker E."/>
            <person name="Barker M.S."/>
            <person name="Bennetzen J.L."/>
            <person name="Bonawitz N.D."/>
            <person name="Chapple C."/>
            <person name="Cheng C."/>
            <person name="Correa L.G."/>
            <person name="Dacre M."/>
            <person name="DeBarry J."/>
            <person name="Dreyer I."/>
            <person name="Elias M."/>
            <person name="Engstrom E.M."/>
            <person name="Estelle M."/>
            <person name="Feng L."/>
            <person name="Finet C."/>
            <person name="Floyd S.K."/>
            <person name="Frommer W.B."/>
            <person name="Fujita T."/>
            <person name="Gramzow L."/>
            <person name="Gutensohn M."/>
            <person name="Harholt J."/>
            <person name="Hattori M."/>
            <person name="Heyl A."/>
            <person name="Hirai T."/>
            <person name="Hiwatashi Y."/>
            <person name="Ishikawa M."/>
            <person name="Iwata M."/>
            <person name="Karol K.G."/>
            <person name="Koehler B."/>
            <person name="Kolukisaoglu U."/>
            <person name="Kubo M."/>
            <person name="Kurata T."/>
            <person name="Lalonde S."/>
            <person name="Li K."/>
            <person name="Li Y."/>
            <person name="Litt A."/>
            <person name="Lyons E."/>
            <person name="Manning G."/>
            <person name="Maruyama T."/>
            <person name="Michael T.P."/>
            <person name="Mikami K."/>
            <person name="Miyazaki S."/>
            <person name="Morinaga S."/>
            <person name="Murata T."/>
            <person name="Mueller-Roeber B."/>
            <person name="Nelson D.R."/>
            <person name="Obara M."/>
            <person name="Oguri Y."/>
            <person name="Olmstead R.G."/>
            <person name="Onodera N."/>
            <person name="Petersen B.L."/>
            <person name="Pils B."/>
            <person name="Prigge M."/>
            <person name="Rensing S.A."/>
            <person name="Riano-Pachon D.M."/>
            <person name="Roberts A.W."/>
            <person name="Sato Y."/>
            <person name="Scheller H.V."/>
            <person name="Schulz B."/>
            <person name="Schulz C."/>
            <person name="Shakirov E.V."/>
            <person name="Shibagaki N."/>
            <person name="Shinohara N."/>
            <person name="Shippen D.E."/>
            <person name="Soerensen I."/>
            <person name="Sotooka R."/>
            <person name="Sugimoto N."/>
            <person name="Sugita M."/>
            <person name="Sumikawa N."/>
            <person name="Tanurdzic M."/>
            <person name="Theissen G."/>
            <person name="Ulvskov P."/>
            <person name="Wakazuki S."/>
            <person name="Weng J.K."/>
            <person name="Willats W.W."/>
            <person name="Wipf D."/>
            <person name="Wolf P.G."/>
            <person name="Yang L."/>
            <person name="Zimmer A.D."/>
            <person name="Zhu Q."/>
            <person name="Mitros T."/>
            <person name="Hellsten U."/>
            <person name="Loque D."/>
            <person name="Otillar R."/>
            <person name="Salamov A."/>
            <person name="Schmutz J."/>
            <person name="Shapiro H."/>
            <person name="Lindquist E."/>
            <person name="Lucas S."/>
            <person name="Rokhsar D."/>
            <person name="Grigoriev I.V."/>
        </authorList>
    </citation>
    <scope>NUCLEOTIDE SEQUENCE [LARGE SCALE GENOMIC DNA]</scope>
</reference>
<dbReference type="GO" id="GO:0051225">
    <property type="term" value="P:spindle assembly"/>
    <property type="evidence" value="ECO:0007669"/>
    <property type="project" value="InterPro"/>
</dbReference>
<organism evidence="3">
    <name type="scientific">Selaginella moellendorffii</name>
    <name type="common">Spikemoss</name>
    <dbReference type="NCBI Taxonomy" id="88036"/>
    <lineage>
        <taxon>Eukaryota</taxon>
        <taxon>Viridiplantae</taxon>
        <taxon>Streptophyta</taxon>
        <taxon>Embryophyta</taxon>
        <taxon>Tracheophyta</taxon>
        <taxon>Lycopodiopsida</taxon>
        <taxon>Selaginellales</taxon>
        <taxon>Selaginellaceae</taxon>
        <taxon>Selaginella</taxon>
    </lineage>
</organism>
<sequence length="742" mass="84108">MRRFGVMFLVLLALAAVATELLKLPNALRLENSLTLLLASRKSLSLFAFTDGTVEILLAIKRKDVKSSLLIRWFEECFTPECKQWSFQGVLLGHDDFITNGVLLSLIIRCCSELDNKSFPTQFRSVSLSFALCFDSRSKGEVLELLIGFGEQLERFAHLGLWKAYAVGESRPSPELQLGNLDQVANYCWSMQHDRRCLKWQGRSWPPRLIRGAFDIIELALNRDRLVSTSQCYDSTLKLVKIHESTFELLRDIMNLLFAFAIYPGSDETSQQFLQVCSNRGVDQQLRMVACTVYLYLSLMLKMVRRELLCDLSLRDSLRRNVLVRRSLNAWFKELNPQSMEVKVDRGASITRRSAVPYLEHALLATKDPKHKQVQLVQIIAEYRRRLARKLAESKKEQDTVYATPIKGDDQILIETAQEHRLQEPELCNLDGLWLSPPPYEGNESVIFSVSCRDSSSHAFLILLLESITKVTERIDIRADAEKLRFESNLVFVPPGERIGRFARDRECKKAHVQQFMATEEALNEAAEAKAASDKLIKSLSGGTELDYVQNEGGLRQLECEVWAKERQLAGVKASVATLTSEVQRSKKLCEERKQAEESLRRKRIEEFDARRRELESVYTALIRANMEAAAAREQHPAAAFEYSANTILPVCNMVQEKTVGAQDLLEREATIFQRSPDNRLYMLPVTPQVCEICRIAAASQYSQGAEAQDAGMIAIVEALRFCLKPCSSPASFVRSLSGQPS</sequence>
<evidence type="ECO:0000256" key="1">
    <source>
        <dbReference type="SAM" id="SignalP"/>
    </source>
</evidence>
<name>D8RPI8_SELML</name>